<dbReference type="Proteomes" id="UP001163828">
    <property type="component" value="Unassembled WGS sequence"/>
</dbReference>
<dbReference type="EC" id="2.5.1.157" evidence="6"/>
<feature type="domain" description="RNase L inhibitor RLI-like possible metal-binding" evidence="9">
    <location>
        <begin position="92"/>
        <end position="125"/>
    </location>
</feature>
<evidence type="ECO:0000313" key="10">
    <source>
        <dbReference type="EMBL" id="KAJ3995910.1"/>
    </source>
</evidence>
<proteinExistence type="inferred from homology"/>
<dbReference type="Pfam" id="PF04034">
    <property type="entry name" value="Ribo_biogen_C"/>
    <property type="match status" value="1"/>
</dbReference>
<evidence type="ECO:0000259" key="8">
    <source>
        <dbReference type="Pfam" id="PF04034"/>
    </source>
</evidence>
<evidence type="ECO:0000256" key="7">
    <source>
        <dbReference type="SAM" id="MobiDB-lite"/>
    </source>
</evidence>
<feature type="compositionally biased region" description="Basic and acidic residues" evidence="7">
    <location>
        <begin position="36"/>
        <end position="58"/>
    </location>
</feature>
<feature type="domain" description="16S/18S rRNA aminocarboxypropyltransferase Tsr3 C-terminal" evidence="8">
    <location>
        <begin position="131"/>
        <end position="256"/>
    </location>
</feature>
<dbReference type="PANTHER" id="PTHR20426">
    <property type="entry name" value="RIBOSOME BIOGENESIS PROTEIN TSR3 HOMOLOG"/>
    <property type="match status" value="1"/>
</dbReference>
<feature type="binding site" evidence="6">
    <location>
        <position position="108"/>
    </location>
    <ligand>
        <name>S-adenosyl-L-methionine</name>
        <dbReference type="ChEBI" id="CHEBI:59789"/>
    </ligand>
</feature>
<feature type="region of interest" description="Disordered" evidence="7">
    <location>
        <begin position="1"/>
        <end position="61"/>
    </location>
</feature>
<feature type="binding site" evidence="6">
    <location>
        <position position="180"/>
    </location>
    <ligand>
        <name>S-adenosyl-L-methionine</name>
        <dbReference type="ChEBI" id="CHEBI:59789"/>
    </ligand>
</feature>
<gene>
    <name evidence="6" type="primary">TSR3</name>
    <name evidence="10" type="ORF">F5050DRAFT_216804</name>
</gene>
<evidence type="ECO:0000256" key="2">
    <source>
        <dbReference type="ARBA" id="ARBA00022517"/>
    </source>
</evidence>
<feature type="compositionally biased region" description="Low complexity" evidence="7">
    <location>
        <begin position="25"/>
        <end position="35"/>
    </location>
</feature>
<feature type="region of interest" description="Disordered" evidence="7">
    <location>
        <begin position="267"/>
        <end position="332"/>
    </location>
</feature>
<evidence type="ECO:0000256" key="1">
    <source>
        <dbReference type="ARBA" id="ARBA00022490"/>
    </source>
</evidence>
<organism evidence="10 11">
    <name type="scientific">Lentinula boryana</name>
    <dbReference type="NCBI Taxonomy" id="40481"/>
    <lineage>
        <taxon>Eukaryota</taxon>
        <taxon>Fungi</taxon>
        <taxon>Dikarya</taxon>
        <taxon>Basidiomycota</taxon>
        <taxon>Agaricomycotina</taxon>
        <taxon>Agaricomycetes</taxon>
        <taxon>Agaricomycetidae</taxon>
        <taxon>Agaricales</taxon>
        <taxon>Marasmiineae</taxon>
        <taxon>Omphalotaceae</taxon>
        <taxon>Lentinula</taxon>
    </lineage>
</organism>
<comment type="function">
    <text evidence="6">Aminocarboxypropyltransferase that catalyzes the aminocarboxypropyl transfer on pseudouridine at position 1191 (Psi1191) in 18S rRNA. It constitutes the last step in biosynthesis of the hypermodified N1-methyl-N3-(3-amino-3-carboxypropyl) pseudouridine (m1acp3-Psi) conserved in eukaryotic 18S rRNA.</text>
</comment>
<feature type="binding site" evidence="6">
    <location>
        <position position="195"/>
    </location>
    <ligand>
        <name>S-adenosyl-L-methionine</name>
        <dbReference type="ChEBI" id="CHEBI:59789"/>
    </ligand>
</feature>
<dbReference type="NCBIfam" id="NF002621">
    <property type="entry name" value="PRK02287.1"/>
    <property type="match status" value="1"/>
</dbReference>
<evidence type="ECO:0000313" key="11">
    <source>
        <dbReference type="Proteomes" id="UP001163828"/>
    </source>
</evidence>
<evidence type="ECO:0000256" key="4">
    <source>
        <dbReference type="ARBA" id="ARBA00022679"/>
    </source>
</evidence>
<evidence type="ECO:0000256" key="6">
    <source>
        <dbReference type="HAMAP-Rule" id="MF_03146"/>
    </source>
</evidence>
<comment type="caution">
    <text evidence="10">The sequence shown here is derived from an EMBL/GenBank/DDBJ whole genome shotgun (WGS) entry which is preliminary data.</text>
</comment>
<evidence type="ECO:0000259" key="9">
    <source>
        <dbReference type="Pfam" id="PF04068"/>
    </source>
</evidence>
<dbReference type="Pfam" id="PF04068">
    <property type="entry name" value="Fer4_RLI"/>
    <property type="match status" value="1"/>
</dbReference>
<sequence>MGRKNSEASPSNSRGRRGGRGSGSKRGTPTRSGGRFNRERDLGDKKPDSAIDSVKDELEPPSDGMVFMIEQQENCTNFSGAGEQESEHRIDVPVAMWDFNHCDPRRCSGKKLARLGLIKELKIGQGRFRGIVVSPKGTQVISPSDRDIILQNGLAVVECSWARLDDVPFGKIASPHERLLPYLLATNPTNYGKPWRLNCVEALAAAFYITGFDSYAEILLAGFGWGGSFWKVNRYFLEKYKRCSTAAEVVVTQDQIIEKLESDWEESRRGKNVHAGDSEDLLFENPNHQRQYLSDEDMGSVSGESERDLDGESDEKQVDEEEPLSALTNHPE</sequence>
<comment type="catalytic activity">
    <reaction evidence="6">
        <text>N(1)-methylpseudouridine(1191) in yeast 18S rRNA + S-adenosyl-L-methionine = N(1)-methyl-N(3)-[(3S)-3-amino-3-carboxypropyl]pseudouridine(1191) in yeast 18S rRNA + S-methyl-5'-thioadenosine + H(+)</text>
        <dbReference type="Rhea" id="RHEA:63300"/>
        <dbReference type="Rhea" id="RHEA-COMP:13852"/>
        <dbReference type="Rhea" id="RHEA-COMP:16309"/>
        <dbReference type="ChEBI" id="CHEBI:15378"/>
        <dbReference type="ChEBI" id="CHEBI:17509"/>
        <dbReference type="ChEBI" id="CHEBI:59789"/>
        <dbReference type="ChEBI" id="CHEBI:74890"/>
        <dbReference type="ChEBI" id="CHEBI:146234"/>
    </reaction>
</comment>
<keyword evidence="6" id="KW-0539">Nucleus</keyword>
<comment type="catalytic activity">
    <reaction evidence="6">
        <text>an N(1)-methylpseudouridine in rRNA + S-adenosyl-L-methionine = N(1)-methyl-N(3)-[(3S)-3-amino-3-carboxypropyl]pseudouridine in rRNA + S-methyl-5'-thioadenosine + H(+)</text>
        <dbReference type="Rhea" id="RHEA:63296"/>
        <dbReference type="Rhea" id="RHEA-COMP:11634"/>
        <dbReference type="Rhea" id="RHEA-COMP:16310"/>
        <dbReference type="ChEBI" id="CHEBI:15378"/>
        <dbReference type="ChEBI" id="CHEBI:17509"/>
        <dbReference type="ChEBI" id="CHEBI:59789"/>
        <dbReference type="ChEBI" id="CHEBI:74890"/>
        <dbReference type="ChEBI" id="CHEBI:146234"/>
        <dbReference type="EC" id="2.5.1.157"/>
    </reaction>
</comment>
<feature type="compositionally biased region" description="Basic and acidic residues" evidence="7">
    <location>
        <begin position="267"/>
        <end position="277"/>
    </location>
</feature>
<dbReference type="HAMAP" id="MF_01116">
    <property type="entry name" value="TSR3"/>
    <property type="match status" value="1"/>
</dbReference>
<evidence type="ECO:0000256" key="5">
    <source>
        <dbReference type="ARBA" id="ARBA00022691"/>
    </source>
</evidence>
<feature type="binding site" evidence="6">
    <location>
        <position position="157"/>
    </location>
    <ligand>
        <name>S-adenosyl-L-methionine</name>
        <dbReference type="ChEBI" id="CHEBI:59789"/>
    </ligand>
</feature>
<dbReference type="EMBL" id="MU790634">
    <property type="protein sequence ID" value="KAJ3995910.1"/>
    <property type="molecule type" value="Genomic_DNA"/>
</dbReference>
<evidence type="ECO:0000256" key="3">
    <source>
        <dbReference type="ARBA" id="ARBA00022552"/>
    </source>
</evidence>
<keyword evidence="1 6" id="KW-0963">Cytoplasm</keyword>
<keyword evidence="2 6" id="KW-0690">Ribosome biogenesis</keyword>
<keyword evidence="3 6" id="KW-0698">rRNA processing</keyword>
<reference evidence="10" key="1">
    <citation type="submission" date="2022-08" db="EMBL/GenBank/DDBJ databases">
        <authorList>
            <consortium name="DOE Joint Genome Institute"/>
            <person name="Min B."/>
            <person name="Riley R."/>
            <person name="Sierra-Patev S."/>
            <person name="Naranjo-Ortiz M."/>
            <person name="Looney B."/>
            <person name="Konkel Z."/>
            <person name="Slot J.C."/>
            <person name="Sakamoto Y."/>
            <person name="Steenwyk J.L."/>
            <person name="Rokas A."/>
            <person name="Carro J."/>
            <person name="Camarero S."/>
            <person name="Ferreira P."/>
            <person name="Molpeceres G."/>
            <person name="Ruiz-Duenas F.J."/>
            <person name="Serrano A."/>
            <person name="Henrissat B."/>
            <person name="Drula E."/>
            <person name="Hughes K.W."/>
            <person name="Mata J.L."/>
            <person name="Ishikawa N.K."/>
            <person name="Vargas-Isla R."/>
            <person name="Ushijima S."/>
            <person name="Smith C.A."/>
            <person name="Ahrendt S."/>
            <person name="Andreopoulos W."/>
            <person name="He G."/>
            <person name="Labutti K."/>
            <person name="Lipzen A."/>
            <person name="Ng V."/>
            <person name="Sandor L."/>
            <person name="Barry K."/>
            <person name="Martinez A.T."/>
            <person name="Xiao Y."/>
            <person name="Gibbons J.G."/>
            <person name="Terashima K."/>
            <person name="Hibbett D.S."/>
            <person name="Grigoriev I.V."/>
        </authorList>
    </citation>
    <scope>NUCLEOTIDE SEQUENCE</scope>
    <source>
        <strain evidence="10">TFB10827</strain>
    </source>
</reference>
<dbReference type="InterPro" id="IPR007177">
    <property type="entry name" value="Tsr3_C"/>
</dbReference>
<dbReference type="PANTHER" id="PTHR20426:SF0">
    <property type="entry name" value="18S RRNA AMINOCARBOXYPROPYLTRANSFERASE"/>
    <property type="match status" value="1"/>
</dbReference>
<protein>
    <recommendedName>
        <fullName evidence="6">18S rRNA aminocarboxypropyltransferase</fullName>
        <ecNumber evidence="6">2.5.1.157</ecNumber>
    </recommendedName>
</protein>
<keyword evidence="4 6" id="KW-0808">Transferase</keyword>
<accession>A0ABQ8QBM9</accession>
<keyword evidence="11" id="KW-1185">Reference proteome</keyword>
<dbReference type="InterPro" id="IPR022968">
    <property type="entry name" value="Tsr3-like"/>
</dbReference>
<comment type="similarity">
    <text evidence="6">Belongs to the TDD superfamily. TSR3 family.</text>
</comment>
<comment type="subcellular location">
    <subcellularLocation>
        <location evidence="6">Cytoplasm</location>
    </subcellularLocation>
    <subcellularLocation>
        <location evidence="6">Nucleus</location>
    </subcellularLocation>
</comment>
<dbReference type="InterPro" id="IPR007209">
    <property type="entry name" value="RNaseL-inhib-like_metal-bd_dom"/>
</dbReference>
<name>A0ABQ8QBM9_9AGAR</name>
<feature type="compositionally biased region" description="Basic and acidic residues" evidence="7">
    <location>
        <begin position="304"/>
        <end position="316"/>
    </location>
</feature>
<keyword evidence="5 6" id="KW-0949">S-adenosyl-L-methionine</keyword>